<feature type="domain" description="Rhodanese" evidence="1">
    <location>
        <begin position="31"/>
        <end position="108"/>
    </location>
</feature>
<dbReference type="CDD" id="cd00158">
    <property type="entry name" value="RHOD"/>
    <property type="match status" value="1"/>
</dbReference>
<accession>A0A3B1AZM8</accession>
<evidence type="ECO:0000313" key="2">
    <source>
        <dbReference type="EMBL" id="VAX09292.1"/>
    </source>
</evidence>
<name>A0A3B1AZM8_9ZZZZ</name>
<dbReference type="AlphaFoldDB" id="A0A3B1AZM8"/>
<dbReference type="Pfam" id="PF00581">
    <property type="entry name" value="Rhodanese"/>
    <property type="match status" value="1"/>
</dbReference>
<reference evidence="2" key="1">
    <citation type="submission" date="2018-06" db="EMBL/GenBank/DDBJ databases">
        <authorList>
            <person name="Zhirakovskaya E."/>
        </authorList>
    </citation>
    <scope>NUCLEOTIDE SEQUENCE</scope>
</reference>
<dbReference type="PROSITE" id="PS50206">
    <property type="entry name" value="RHODANESE_3"/>
    <property type="match status" value="1"/>
</dbReference>
<evidence type="ECO:0000259" key="1">
    <source>
        <dbReference type="PROSITE" id="PS50206"/>
    </source>
</evidence>
<dbReference type="InterPro" id="IPR001763">
    <property type="entry name" value="Rhodanese-like_dom"/>
</dbReference>
<dbReference type="Gene3D" id="3.40.250.10">
    <property type="entry name" value="Rhodanese-like domain"/>
    <property type="match status" value="1"/>
</dbReference>
<sequence length="110" mass="12682">MTKTITREQIKEKLDTKESMIIIEALPEKYFDTEHLPGALNIPHNEIKTQASNRLPNKEAFIVVYCASTDCRNSKMATDTLQQMGYTNAFEYVEGKQHWLEVNFPVESTK</sequence>
<dbReference type="InterPro" id="IPR050229">
    <property type="entry name" value="GlpE_sulfurtransferase"/>
</dbReference>
<dbReference type="PROSITE" id="PS00380">
    <property type="entry name" value="RHODANESE_1"/>
    <property type="match status" value="1"/>
</dbReference>
<dbReference type="GO" id="GO:0004792">
    <property type="term" value="F:thiosulfate-cyanide sulfurtransferase activity"/>
    <property type="evidence" value="ECO:0007669"/>
    <property type="project" value="InterPro"/>
</dbReference>
<dbReference type="PANTHER" id="PTHR43031:SF1">
    <property type="entry name" value="PYRIDINE NUCLEOTIDE-DISULPHIDE OXIDOREDUCTASE"/>
    <property type="match status" value="1"/>
</dbReference>
<dbReference type="SMART" id="SM00450">
    <property type="entry name" value="RHOD"/>
    <property type="match status" value="1"/>
</dbReference>
<dbReference type="EMBL" id="UOFY01000034">
    <property type="protein sequence ID" value="VAX09292.1"/>
    <property type="molecule type" value="Genomic_DNA"/>
</dbReference>
<dbReference type="PANTHER" id="PTHR43031">
    <property type="entry name" value="FAD-DEPENDENT OXIDOREDUCTASE"/>
    <property type="match status" value="1"/>
</dbReference>
<dbReference type="InterPro" id="IPR036873">
    <property type="entry name" value="Rhodanese-like_dom_sf"/>
</dbReference>
<organism evidence="2">
    <name type="scientific">hydrothermal vent metagenome</name>
    <dbReference type="NCBI Taxonomy" id="652676"/>
    <lineage>
        <taxon>unclassified sequences</taxon>
        <taxon>metagenomes</taxon>
        <taxon>ecological metagenomes</taxon>
    </lineage>
</organism>
<dbReference type="InterPro" id="IPR001307">
    <property type="entry name" value="Thiosulphate_STrfase_CS"/>
</dbReference>
<dbReference type="SUPFAM" id="SSF52821">
    <property type="entry name" value="Rhodanese/Cell cycle control phosphatase"/>
    <property type="match status" value="1"/>
</dbReference>
<gene>
    <name evidence="2" type="ORF">MNBD_GAMMA25-2356</name>
</gene>
<proteinExistence type="predicted"/>
<protein>
    <recommendedName>
        <fullName evidence="1">Rhodanese domain-containing protein</fullName>
    </recommendedName>
</protein>